<dbReference type="PANTHER" id="PTHR27004">
    <property type="entry name" value="RECEPTOR-LIKE PROTEIN 12 ISOFORM X1"/>
    <property type="match status" value="1"/>
</dbReference>
<keyword evidence="7" id="KW-1133">Transmembrane helix</keyword>
<dbReference type="InterPro" id="IPR032675">
    <property type="entry name" value="LRR_dom_sf"/>
</dbReference>
<dbReference type="FunFam" id="3.80.10.10:FF:000356">
    <property type="entry name" value="LRR receptor-like serine/threonine-protein kinase"/>
    <property type="match status" value="1"/>
</dbReference>
<evidence type="ECO:0000313" key="12">
    <source>
        <dbReference type="Proteomes" id="UP001187471"/>
    </source>
</evidence>
<dbReference type="Pfam" id="PF00560">
    <property type="entry name" value="LRR_1"/>
    <property type="match status" value="3"/>
</dbReference>
<keyword evidence="5" id="KW-0812">Transmembrane</keyword>
<evidence type="ECO:0000256" key="2">
    <source>
        <dbReference type="ARBA" id="ARBA00009592"/>
    </source>
</evidence>
<keyword evidence="6" id="KW-0677">Repeat</keyword>
<accession>A0AA88UI93</accession>
<dbReference type="GO" id="GO:0005886">
    <property type="term" value="C:plasma membrane"/>
    <property type="evidence" value="ECO:0007669"/>
    <property type="project" value="UniProtKB-SubCell"/>
</dbReference>
<dbReference type="PANTHER" id="PTHR27004:SF441">
    <property type="entry name" value="SERINE_THREONINE-PROTEIN KINASE BRI1"/>
    <property type="match status" value="1"/>
</dbReference>
<comment type="subcellular location">
    <subcellularLocation>
        <location evidence="1">Cell membrane</location>
        <topology evidence="1">Single-pass type I membrane protein</topology>
    </subcellularLocation>
</comment>
<proteinExistence type="inferred from homology"/>
<evidence type="ECO:0000256" key="6">
    <source>
        <dbReference type="ARBA" id="ARBA00022737"/>
    </source>
</evidence>
<organism evidence="11 12">
    <name type="scientific">Escallonia rubra</name>
    <dbReference type="NCBI Taxonomy" id="112253"/>
    <lineage>
        <taxon>Eukaryota</taxon>
        <taxon>Viridiplantae</taxon>
        <taxon>Streptophyta</taxon>
        <taxon>Embryophyta</taxon>
        <taxon>Tracheophyta</taxon>
        <taxon>Spermatophyta</taxon>
        <taxon>Magnoliopsida</taxon>
        <taxon>eudicotyledons</taxon>
        <taxon>Gunneridae</taxon>
        <taxon>Pentapetalae</taxon>
        <taxon>asterids</taxon>
        <taxon>campanulids</taxon>
        <taxon>Escalloniales</taxon>
        <taxon>Escalloniaceae</taxon>
        <taxon>Escallonia</taxon>
    </lineage>
</organism>
<dbReference type="EMBL" id="JAVXUO010001117">
    <property type="protein sequence ID" value="KAK2985875.1"/>
    <property type="molecule type" value="Genomic_DNA"/>
</dbReference>
<keyword evidence="3" id="KW-1003">Cell membrane</keyword>
<keyword evidence="9" id="KW-0675">Receptor</keyword>
<name>A0AA88UI93_9ASTE</name>
<protein>
    <submittedName>
        <fullName evidence="11">Uncharacterized protein</fullName>
    </submittedName>
</protein>
<sequence length="249" mass="26289">MQKLSLCTSASLRGNSFTGELPDWIGDMRSLEILDLSANNFSGPVLNSIGDLQFLKELNLSSNRFTGSLPESLANCKSLLAVDVSQNLLTGDLPGWTFKLGLKSVLLSGNRLSGSIEYPSLPSGAASYRSLEVLDLSWNAFSGEIASYIGNFTSLQFLNMSVNSMIGSIPVTVGDLKAARVLDLSRNRLDGQAQQPQPRGLCSSGDFLPLLVLGDGLFAGNGGLAGEVAVLVGEVVVVGLKGTTCTREQ</sequence>
<evidence type="ECO:0000256" key="10">
    <source>
        <dbReference type="ARBA" id="ARBA00023180"/>
    </source>
</evidence>
<comment type="similarity">
    <text evidence="2">Belongs to the RLP family.</text>
</comment>
<evidence type="ECO:0000256" key="5">
    <source>
        <dbReference type="ARBA" id="ARBA00022692"/>
    </source>
</evidence>
<keyword evidence="8" id="KW-0472">Membrane</keyword>
<keyword evidence="12" id="KW-1185">Reference proteome</keyword>
<reference evidence="11" key="1">
    <citation type="submission" date="2022-12" db="EMBL/GenBank/DDBJ databases">
        <title>Draft genome assemblies for two species of Escallonia (Escalloniales).</title>
        <authorList>
            <person name="Chanderbali A."/>
            <person name="Dervinis C."/>
            <person name="Anghel I."/>
            <person name="Soltis D."/>
            <person name="Soltis P."/>
            <person name="Zapata F."/>
        </authorList>
    </citation>
    <scope>NUCLEOTIDE SEQUENCE</scope>
    <source>
        <strain evidence="11">UCBG92.1500</strain>
        <tissue evidence="11">Leaf</tissue>
    </source>
</reference>
<evidence type="ECO:0000313" key="11">
    <source>
        <dbReference type="EMBL" id="KAK2985875.1"/>
    </source>
</evidence>
<dbReference type="Proteomes" id="UP001187471">
    <property type="component" value="Unassembled WGS sequence"/>
</dbReference>
<gene>
    <name evidence="11" type="ORF">RJ640_009945</name>
</gene>
<dbReference type="AlphaFoldDB" id="A0AA88UI93"/>
<evidence type="ECO:0000256" key="4">
    <source>
        <dbReference type="ARBA" id="ARBA00022614"/>
    </source>
</evidence>
<evidence type="ECO:0000256" key="8">
    <source>
        <dbReference type="ARBA" id="ARBA00023136"/>
    </source>
</evidence>
<keyword evidence="10" id="KW-0325">Glycoprotein</keyword>
<evidence type="ECO:0000256" key="3">
    <source>
        <dbReference type="ARBA" id="ARBA00022475"/>
    </source>
</evidence>
<dbReference type="SUPFAM" id="SSF52058">
    <property type="entry name" value="L domain-like"/>
    <property type="match status" value="1"/>
</dbReference>
<dbReference type="InterPro" id="IPR001611">
    <property type="entry name" value="Leu-rich_rpt"/>
</dbReference>
<evidence type="ECO:0000256" key="9">
    <source>
        <dbReference type="ARBA" id="ARBA00023170"/>
    </source>
</evidence>
<evidence type="ECO:0000256" key="1">
    <source>
        <dbReference type="ARBA" id="ARBA00004251"/>
    </source>
</evidence>
<dbReference type="Pfam" id="PF13516">
    <property type="entry name" value="LRR_6"/>
    <property type="match status" value="1"/>
</dbReference>
<comment type="caution">
    <text evidence="11">The sequence shown here is derived from an EMBL/GenBank/DDBJ whole genome shotgun (WGS) entry which is preliminary data.</text>
</comment>
<dbReference type="Gene3D" id="3.80.10.10">
    <property type="entry name" value="Ribonuclease Inhibitor"/>
    <property type="match status" value="1"/>
</dbReference>
<keyword evidence="4" id="KW-0433">Leucine-rich repeat</keyword>
<evidence type="ECO:0000256" key="7">
    <source>
        <dbReference type="ARBA" id="ARBA00022989"/>
    </source>
</evidence>